<accession>A0A072PLF0</accession>
<evidence type="ECO:0000313" key="2">
    <source>
        <dbReference type="Proteomes" id="UP000027920"/>
    </source>
</evidence>
<gene>
    <name evidence="1" type="ORF">A1O9_07906</name>
</gene>
<dbReference type="HOGENOM" id="CLU_1695470_0_0_1"/>
<comment type="caution">
    <text evidence="1">The sequence shown here is derived from an EMBL/GenBank/DDBJ whole genome shotgun (WGS) entry which is preliminary data.</text>
</comment>
<sequence length="155" mass="17107">MVGSLLQYMGEPGRKISTEAFGTPWNGDKHFAAFSYRLPLTDNIANQLPIYKPEGYDPTHYELDRRKYKAGGTLNTPKVRLPGGKTDLLGSEAPLATDLLGMNDDWALGSQVARQEILKDTATFTKGLLYFFTSDESLPGSAPSHERTELMFCAS</sequence>
<proteinExistence type="predicted"/>
<dbReference type="Proteomes" id="UP000027920">
    <property type="component" value="Unassembled WGS sequence"/>
</dbReference>
<dbReference type="AlphaFoldDB" id="A0A072PLF0"/>
<dbReference type="RefSeq" id="XP_013258915.1">
    <property type="nucleotide sequence ID" value="XM_013403461.1"/>
</dbReference>
<dbReference type="GeneID" id="25282819"/>
<organism evidence="1 2">
    <name type="scientific">Exophiala aquamarina CBS 119918</name>
    <dbReference type="NCBI Taxonomy" id="1182545"/>
    <lineage>
        <taxon>Eukaryota</taxon>
        <taxon>Fungi</taxon>
        <taxon>Dikarya</taxon>
        <taxon>Ascomycota</taxon>
        <taxon>Pezizomycotina</taxon>
        <taxon>Eurotiomycetes</taxon>
        <taxon>Chaetothyriomycetidae</taxon>
        <taxon>Chaetothyriales</taxon>
        <taxon>Herpotrichiellaceae</taxon>
        <taxon>Exophiala</taxon>
    </lineage>
</organism>
<dbReference type="OrthoDB" id="10264636at2759"/>
<keyword evidence="2" id="KW-1185">Reference proteome</keyword>
<evidence type="ECO:0000313" key="1">
    <source>
        <dbReference type="EMBL" id="KEF56325.1"/>
    </source>
</evidence>
<dbReference type="VEuPathDB" id="FungiDB:A1O9_07906"/>
<protein>
    <submittedName>
        <fullName evidence="1">Uncharacterized protein</fullName>
    </submittedName>
</protein>
<reference evidence="1 2" key="1">
    <citation type="submission" date="2013-03" db="EMBL/GenBank/DDBJ databases">
        <title>The Genome Sequence of Exophiala aquamarina CBS 119918.</title>
        <authorList>
            <consortium name="The Broad Institute Genomics Platform"/>
            <person name="Cuomo C."/>
            <person name="de Hoog S."/>
            <person name="Gorbushina A."/>
            <person name="Walker B."/>
            <person name="Young S.K."/>
            <person name="Zeng Q."/>
            <person name="Gargeya S."/>
            <person name="Fitzgerald M."/>
            <person name="Haas B."/>
            <person name="Abouelleil A."/>
            <person name="Allen A.W."/>
            <person name="Alvarado L."/>
            <person name="Arachchi H.M."/>
            <person name="Berlin A.M."/>
            <person name="Chapman S.B."/>
            <person name="Gainer-Dewar J."/>
            <person name="Goldberg J."/>
            <person name="Griggs A."/>
            <person name="Gujja S."/>
            <person name="Hansen M."/>
            <person name="Howarth C."/>
            <person name="Imamovic A."/>
            <person name="Ireland A."/>
            <person name="Larimer J."/>
            <person name="McCowan C."/>
            <person name="Murphy C."/>
            <person name="Pearson M."/>
            <person name="Poon T.W."/>
            <person name="Priest M."/>
            <person name="Roberts A."/>
            <person name="Saif S."/>
            <person name="Shea T."/>
            <person name="Sisk P."/>
            <person name="Sykes S."/>
            <person name="Wortman J."/>
            <person name="Nusbaum C."/>
            <person name="Birren B."/>
        </authorList>
    </citation>
    <scope>NUCLEOTIDE SEQUENCE [LARGE SCALE GENOMIC DNA]</scope>
    <source>
        <strain evidence="1 2">CBS 119918</strain>
    </source>
</reference>
<name>A0A072PLF0_9EURO</name>
<dbReference type="EMBL" id="AMGV01000006">
    <property type="protein sequence ID" value="KEF56325.1"/>
    <property type="molecule type" value="Genomic_DNA"/>
</dbReference>